<evidence type="ECO:0000256" key="1">
    <source>
        <dbReference type="SAM" id="MobiDB-lite"/>
    </source>
</evidence>
<dbReference type="PANTHER" id="PTHR15503:SF22">
    <property type="entry name" value="TRANSPOSON TY3-I GAG POLYPROTEIN"/>
    <property type="match status" value="1"/>
</dbReference>
<dbReference type="InterPro" id="IPR043502">
    <property type="entry name" value="DNA/RNA_pol_sf"/>
</dbReference>
<keyword evidence="3" id="KW-1185">Reference proteome</keyword>
<dbReference type="InterPro" id="IPR043128">
    <property type="entry name" value="Rev_trsase/Diguanyl_cyclase"/>
</dbReference>
<evidence type="ECO:0000313" key="3">
    <source>
        <dbReference type="Proteomes" id="UP000018721"/>
    </source>
</evidence>
<dbReference type="HOGENOM" id="CLU_502987_0_0_1"/>
<dbReference type="Proteomes" id="UP000018721">
    <property type="component" value="Unassembled WGS sequence"/>
</dbReference>
<dbReference type="AlphaFoldDB" id="V9FWQ0"/>
<dbReference type="OrthoDB" id="773199at2759"/>
<sequence length="542" mass="61427">MSWYRKFKASIGEAPRTWCLFKEHIRARFRDSDFELKLLTKMYDLQATGTQQEYTFKFMLLLSQSTVEMPEVVMRWFYQQNLRSDTSSYICQNIPTSLHDTIEHAQLLRMRASRPGRANRLEPRRRMRKAAKTDGTHRVVDAVLGPLRQQRRSRSASRRRHGPQVARVPDQGLWRSKNLSVSVGRRPTEKGSAVEDHTTVQKPATDTQHAIAYECHDAVLSSQKKSIYGYLEQSATVNGAAVSAFDEFGASFNAVTPKLASRLNLPIGRHGHPLKLKLGAGRVSFIARRTCSIFMTLPRFPEYHSTAFDMELIGRNDQLGLEQETVTFNHPELSRSGRVCFGRRFDVSLVVEHLSTDRHLTLMKSLHSNTITYNMDIVDNKCFFIAPTGGDDKVEAAWRSLEGSSVYPLVSQFRDTGFRSELPDVPPSRQGGMDATIEVADAAPVHPKQFPLSPEQKAAIQSWLQDMLKAGIVRPSSSPYCAPTFCVRKSNGEWRIVHNFRGLNSKIRVPANPIPRKDDILLAMAHGKLFSALQHHRCHRNC</sequence>
<dbReference type="InterPro" id="IPR032567">
    <property type="entry name" value="RTL1-rel"/>
</dbReference>
<dbReference type="Gene3D" id="3.10.10.10">
    <property type="entry name" value="HIV Type 1 Reverse Transcriptase, subunit A, domain 1"/>
    <property type="match status" value="1"/>
</dbReference>
<dbReference type="PANTHER" id="PTHR15503">
    <property type="entry name" value="LDOC1 RELATED"/>
    <property type="match status" value="1"/>
</dbReference>
<organism evidence="2 3">
    <name type="scientific">Phytophthora nicotianae P1569</name>
    <dbReference type="NCBI Taxonomy" id="1317065"/>
    <lineage>
        <taxon>Eukaryota</taxon>
        <taxon>Sar</taxon>
        <taxon>Stramenopiles</taxon>
        <taxon>Oomycota</taxon>
        <taxon>Peronosporomycetes</taxon>
        <taxon>Peronosporales</taxon>
        <taxon>Peronosporaceae</taxon>
        <taxon>Phytophthora</taxon>
    </lineage>
</organism>
<gene>
    <name evidence="2" type="ORF">F443_01470</name>
</gene>
<name>V9FWQ0_PHYNI</name>
<feature type="compositionally biased region" description="Basic residues" evidence="1">
    <location>
        <begin position="149"/>
        <end position="162"/>
    </location>
</feature>
<dbReference type="EMBL" id="ANIZ01000236">
    <property type="protein sequence ID" value="ETI55879.1"/>
    <property type="molecule type" value="Genomic_DNA"/>
</dbReference>
<reference evidence="2 3" key="1">
    <citation type="submission" date="2013-11" db="EMBL/GenBank/DDBJ databases">
        <title>The Genome Sequence of Phytophthora parasitica P1569.</title>
        <authorList>
            <consortium name="The Broad Institute Genomics Platform"/>
            <person name="Russ C."/>
            <person name="Tyler B."/>
            <person name="Panabieres F."/>
            <person name="Shan W."/>
            <person name="Tripathy S."/>
            <person name="Grunwald N."/>
            <person name="Machado M."/>
            <person name="Johnson C.S."/>
            <person name="Arredondo F."/>
            <person name="Hong C."/>
            <person name="Coffey M."/>
            <person name="Young S.K."/>
            <person name="Zeng Q."/>
            <person name="Gargeya S."/>
            <person name="Fitzgerald M."/>
            <person name="Abouelleil A."/>
            <person name="Alvarado L."/>
            <person name="Chapman S.B."/>
            <person name="Gainer-Dewar J."/>
            <person name="Goldberg J."/>
            <person name="Griggs A."/>
            <person name="Gujja S."/>
            <person name="Hansen M."/>
            <person name="Howarth C."/>
            <person name="Imamovic A."/>
            <person name="Ireland A."/>
            <person name="Larimer J."/>
            <person name="McCowan C."/>
            <person name="Murphy C."/>
            <person name="Pearson M."/>
            <person name="Poon T.W."/>
            <person name="Priest M."/>
            <person name="Roberts A."/>
            <person name="Saif S."/>
            <person name="Shea T."/>
            <person name="Sykes S."/>
            <person name="Wortman J."/>
            <person name="Nusbaum C."/>
            <person name="Birren B."/>
        </authorList>
    </citation>
    <scope>NUCLEOTIDE SEQUENCE [LARGE SCALE GENOMIC DNA]</scope>
    <source>
        <strain evidence="2 3">P1569</strain>
    </source>
</reference>
<proteinExistence type="predicted"/>
<dbReference type="eggNOG" id="KOG0017">
    <property type="taxonomic scope" value="Eukaryota"/>
</dbReference>
<dbReference type="SUPFAM" id="SSF56672">
    <property type="entry name" value="DNA/RNA polymerases"/>
    <property type="match status" value="1"/>
</dbReference>
<feature type="region of interest" description="Disordered" evidence="1">
    <location>
        <begin position="117"/>
        <end position="166"/>
    </location>
</feature>
<evidence type="ECO:0008006" key="4">
    <source>
        <dbReference type="Google" id="ProtNLM"/>
    </source>
</evidence>
<evidence type="ECO:0000313" key="2">
    <source>
        <dbReference type="EMBL" id="ETI55879.1"/>
    </source>
</evidence>
<dbReference type="Gene3D" id="3.30.70.270">
    <property type="match status" value="1"/>
</dbReference>
<comment type="caution">
    <text evidence="2">The sequence shown here is derived from an EMBL/GenBank/DDBJ whole genome shotgun (WGS) entry which is preliminary data.</text>
</comment>
<accession>V9FWQ0</accession>
<protein>
    <recommendedName>
        <fullName evidence="4">Retrotransposon gag domain-containing protein</fullName>
    </recommendedName>
</protein>
<feature type="compositionally biased region" description="Basic and acidic residues" evidence="1">
    <location>
        <begin position="131"/>
        <end position="140"/>
    </location>
</feature>